<dbReference type="Pfam" id="PF01429">
    <property type="entry name" value="MBD"/>
    <property type="match status" value="1"/>
</dbReference>
<evidence type="ECO:0000256" key="5">
    <source>
        <dbReference type="ARBA" id="ARBA00023242"/>
    </source>
</evidence>
<dbReference type="InterPro" id="IPR001739">
    <property type="entry name" value="Methyl_CpG_DNA-bd"/>
</dbReference>
<dbReference type="GO" id="GO:0006346">
    <property type="term" value="P:DNA methylation-dependent constitutive heterochromatin formation"/>
    <property type="evidence" value="ECO:0007669"/>
    <property type="project" value="TreeGrafter"/>
</dbReference>
<reference evidence="7" key="1">
    <citation type="submission" date="2020-04" db="EMBL/GenBank/DDBJ databases">
        <authorList>
            <person name="Alioto T."/>
            <person name="Alioto T."/>
            <person name="Gomez Garrido J."/>
        </authorList>
    </citation>
    <scope>NUCLEOTIDE SEQUENCE</scope>
    <source>
        <strain evidence="7">A484AB</strain>
    </source>
</reference>
<dbReference type="AlphaFoldDB" id="A0A6S7H8H1"/>
<dbReference type="Pfam" id="PF14048">
    <property type="entry name" value="MBD_C"/>
    <property type="match status" value="1"/>
</dbReference>
<evidence type="ECO:0000313" key="8">
    <source>
        <dbReference type="Proteomes" id="UP001152795"/>
    </source>
</evidence>
<comment type="subcellular location">
    <subcellularLocation>
        <location evidence="1">Nucleus</location>
    </subcellularLocation>
</comment>
<keyword evidence="5" id="KW-0539">Nucleus</keyword>
<accession>A0A6S7H8H1</accession>
<keyword evidence="2" id="KW-0805">Transcription regulation</keyword>
<evidence type="ECO:0000256" key="3">
    <source>
        <dbReference type="ARBA" id="ARBA00023125"/>
    </source>
</evidence>
<dbReference type="PROSITE" id="PS50982">
    <property type="entry name" value="MBD"/>
    <property type="match status" value="1"/>
</dbReference>
<dbReference type="PANTHER" id="PTHR12396">
    <property type="entry name" value="METHYL-CPG BINDING PROTEIN, MBD"/>
    <property type="match status" value="1"/>
</dbReference>
<dbReference type="EMBL" id="CACRXK020002023">
    <property type="protein sequence ID" value="CAB3992321.1"/>
    <property type="molecule type" value="Genomic_DNA"/>
</dbReference>
<feature type="compositionally biased region" description="Polar residues" evidence="6">
    <location>
        <begin position="1"/>
        <end position="22"/>
    </location>
</feature>
<evidence type="ECO:0000313" key="7">
    <source>
        <dbReference type="EMBL" id="CAB3992321.1"/>
    </source>
</evidence>
<comment type="caution">
    <text evidence="7">The sequence shown here is derived from an EMBL/GenBank/DDBJ whole genome shotgun (WGS) entry which is preliminary data.</text>
</comment>
<protein>
    <submittedName>
        <fullName evidence="7">Methyl- -binding domain 2-like</fullName>
    </submittedName>
</protein>
<dbReference type="Gene3D" id="3.30.890.10">
    <property type="entry name" value="Methyl-cpg-binding Protein 2, Chain A"/>
    <property type="match status" value="1"/>
</dbReference>
<dbReference type="GO" id="GO:0005654">
    <property type="term" value="C:nucleoplasm"/>
    <property type="evidence" value="ECO:0007669"/>
    <property type="project" value="UniProtKB-ARBA"/>
</dbReference>
<dbReference type="CDD" id="cd01396">
    <property type="entry name" value="MeCP2_MBD"/>
    <property type="match status" value="1"/>
</dbReference>
<dbReference type="PANTHER" id="PTHR12396:SF0">
    <property type="entry name" value="METHYL-CPG BINDING DOMAIN PROTEIN-LIKE, ISOFORM C"/>
    <property type="match status" value="1"/>
</dbReference>
<evidence type="ECO:0000256" key="2">
    <source>
        <dbReference type="ARBA" id="ARBA00023015"/>
    </source>
</evidence>
<dbReference type="Proteomes" id="UP001152795">
    <property type="component" value="Unassembled WGS sequence"/>
</dbReference>
<evidence type="ECO:0000256" key="4">
    <source>
        <dbReference type="ARBA" id="ARBA00023163"/>
    </source>
</evidence>
<keyword evidence="4" id="KW-0804">Transcription</keyword>
<keyword evidence="3" id="KW-0238">DNA-binding</keyword>
<dbReference type="OrthoDB" id="10072024at2759"/>
<name>A0A6S7H8H1_PARCT</name>
<feature type="compositionally biased region" description="Basic and acidic residues" evidence="6">
    <location>
        <begin position="227"/>
        <end position="236"/>
    </location>
</feature>
<dbReference type="SUPFAM" id="SSF54171">
    <property type="entry name" value="DNA-binding domain"/>
    <property type="match status" value="1"/>
</dbReference>
<dbReference type="InterPro" id="IPR016177">
    <property type="entry name" value="DNA-bd_dom_sf"/>
</dbReference>
<dbReference type="GO" id="GO:0008327">
    <property type="term" value="F:methyl-CpG binding"/>
    <property type="evidence" value="ECO:0007669"/>
    <property type="project" value="TreeGrafter"/>
</dbReference>
<evidence type="ECO:0000256" key="1">
    <source>
        <dbReference type="ARBA" id="ARBA00004123"/>
    </source>
</evidence>
<organism evidence="7 8">
    <name type="scientific">Paramuricea clavata</name>
    <name type="common">Red gorgonian</name>
    <name type="synonym">Violescent sea-whip</name>
    <dbReference type="NCBI Taxonomy" id="317549"/>
    <lineage>
        <taxon>Eukaryota</taxon>
        <taxon>Metazoa</taxon>
        <taxon>Cnidaria</taxon>
        <taxon>Anthozoa</taxon>
        <taxon>Octocorallia</taxon>
        <taxon>Malacalcyonacea</taxon>
        <taxon>Plexauridae</taxon>
        <taxon>Paramuricea</taxon>
    </lineage>
</organism>
<gene>
    <name evidence="7" type="ORF">PACLA_8A060354</name>
</gene>
<keyword evidence="8" id="KW-1185">Reference proteome</keyword>
<dbReference type="InterPro" id="IPR025884">
    <property type="entry name" value="MeCpG-bd_2/3_C_dom"/>
</dbReference>
<proteinExistence type="predicted"/>
<feature type="region of interest" description="Disordered" evidence="6">
    <location>
        <begin position="1"/>
        <end position="26"/>
    </location>
</feature>
<dbReference type="SMART" id="SM00391">
    <property type="entry name" value="MBD"/>
    <property type="match status" value="1"/>
</dbReference>
<sequence>MEVSIEQETQIEVEQSVETLPESNGLVEEKVRTPCEALPGWTRVVVTRKRGNSAGKSDVYYYSPTGKKVRSKPDIEKMLFQTDGEVKDLSKFDYRTGAFVERTTTRKRKNPTSNTDAYGKDLADFSMASAPFRQQPKKLFNGSVTVVSNDLNSSTNGLDLTFKNVPNRSGMGLVSPRQIYWERRLQNMSGQNGLVDFDVCCDANGEFQSLLHSIVKTLQMERDLANKKPQELEGNHKKPTKKPIRITKADIRKQEKQVIKARRELAKAVAEYEVLKYS</sequence>
<evidence type="ECO:0000256" key="6">
    <source>
        <dbReference type="SAM" id="MobiDB-lite"/>
    </source>
</evidence>
<dbReference type="GO" id="GO:0000122">
    <property type="term" value="P:negative regulation of transcription by RNA polymerase II"/>
    <property type="evidence" value="ECO:0007669"/>
    <property type="project" value="TreeGrafter"/>
</dbReference>
<feature type="region of interest" description="Disordered" evidence="6">
    <location>
        <begin position="227"/>
        <end position="247"/>
    </location>
</feature>